<gene>
    <name evidence="2" type="ORF">EJ05DRAFT_504592</name>
</gene>
<proteinExistence type="predicted"/>
<dbReference type="Gene3D" id="2.40.50.140">
    <property type="entry name" value="Nucleic acid-binding proteins"/>
    <property type="match status" value="1"/>
</dbReference>
<name>A0A6A6VVU9_9PEZI</name>
<reference evidence="2" key="1">
    <citation type="journal article" date="2020" name="Stud. Mycol.">
        <title>101 Dothideomycetes genomes: a test case for predicting lifestyles and emergence of pathogens.</title>
        <authorList>
            <person name="Haridas S."/>
            <person name="Albert R."/>
            <person name="Binder M."/>
            <person name="Bloem J."/>
            <person name="Labutti K."/>
            <person name="Salamov A."/>
            <person name="Andreopoulos B."/>
            <person name="Baker S."/>
            <person name="Barry K."/>
            <person name="Bills G."/>
            <person name="Bluhm B."/>
            <person name="Cannon C."/>
            <person name="Castanera R."/>
            <person name="Culley D."/>
            <person name="Daum C."/>
            <person name="Ezra D."/>
            <person name="Gonzalez J."/>
            <person name="Henrissat B."/>
            <person name="Kuo A."/>
            <person name="Liang C."/>
            <person name="Lipzen A."/>
            <person name="Lutzoni F."/>
            <person name="Magnuson J."/>
            <person name="Mondo S."/>
            <person name="Nolan M."/>
            <person name="Ohm R."/>
            <person name="Pangilinan J."/>
            <person name="Park H.-J."/>
            <person name="Ramirez L."/>
            <person name="Alfaro M."/>
            <person name="Sun H."/>
            <person name="Tritt A."/>
            <person name="Yoshinaga Y."/>
            <person name="Zwiers L.-H."/>
            <person name="Turgeon B."/>
            <person name="Goodwin S."/>
            <person name="Spatafora J."/>
            <person name="Crous P."/>
            <person name="Grigoriev I."/>
        </authorList>
    </citation>
    <scope>NUCLEOTIDE SEQUENCE</scope>
    <source>
        <strain evidence="2">CBS 121739</strain>
    </source>
</reference>
<dbReference type="RefSeq" id="XP_033596440.1">
    <property type="nucleotide sequence ID" value="XM_033747590.1"/>
</dbReference>
<dbReference type="EMBL" id="ML996582">
    <property type="protein sequence ID" value="KAF2753989.1"/>
    <property type="molecule type" value="Genomic_DNA"/>
</dbReference>
<dbReference type="Proteomes" id="UP000799437">
    <property type="component" value="Unassembled WGS sequence"/>
</dbReference>
<feature type="region of interest" description="Disordered" evidence="1">
    <location>
        <begin position="226"/>
        <end position="259"/>
    </location>
</feature>
<protein>
    <recommendedName>
        <fullName evidence="4">CST complex subunit Stn1 N-terminal domain-containing protein</fullName>
    </recommendedName>
</protein>
<evidence type="ECO:0000313" key="2">
    <source>
        <dbReference type="EMBL" id="KAF2753989.1"/>
    </source>
</evidence>
<feature type="compositionally biased region" description="Basic and acidic residues" evidence="1">
    <location>
        <begin position="228"/>
        <end position="253"/>
    </location>
</feature>
<evidence type="ECO:0008006" key="4">
    <source>
        <dbReference type="Google" id="ProtNLM"/>
    </source>
</evidence>
<dbReference type="GeneID" id="54488644"/>
<evidence type="ECO:0000256" key="1">
    <source>
        <dbReference type="SAM" id="MobiDB-lite"/>
    </source>
</evidence>
<organism evidence="2 3">
    <name type="scientific">Pseudovirgaria hyperparasitica</name>
    <dbReference type="NCBI Taxonomy" id="470096"/>
    <lineage>
        <taxon>Eukaryota</taxon>
        <taxon>Fungi</taxon>
        <taxon>Dikarya</taxon>
        <taxon>Ascomycota</taxon>
        <taxon>Pezizomycotina</taxon>
        <taxon>Dothideomycetes</taxon>
        <taxon>Dothideomycetes incertae sedis</taxon>
        <taxon>Acrospermales</taxon>
        <taxon>Acrospermaceae</taxon>
        <taxon>Pseudovirgaria</taxon>
    </lineage>
</organism>
<dbReference type="InterPro" id="IPR012340">
    <property type="entry name" value="NA-bd_OB-fold"/>
</dbReference>
<accession>A0A6A6VVU9</accession>
<dbReference type="OrthoDB" id="77828at2759"/>
<evidence type="ECO:0000313" key="3">
    <source>
        <dbReference type="Proteomes" id="UP000799437"/>
    </source>
</evidence>
<keyword evidence="3" id="KW-1185">Reference proteome</keyword>
<dbReference type="AlphaFoldDB" id="A0A6A6VVU9"/>
<sequence length="259" mass="30007">MTTRRSQQAQNNDIYPARYFKASRTYDAWVHLTCSDVHALRAVRGFEGQQLLFHRNHPIRFVRITGPINSITDLSARFTLFTIDDSSGSTLEIKVPRLPAEIADSPECPSNTAIDNLNVHTALGIFDVVVDDIVLDIGTVVSTKGIVCEFRGIRQLDLKRIKVLKTTLEEARLWANMSKFKNDVLNQSWVLTPEERAKLDLRAAAEEEKDRRKQKEWAVYRNKKAERKRLAEEKRREKAEKYERRRLREEEKMNQGALI</sequence>